<feature type="transmembrane region" description="Helical" evidence="8">
    <location>
        <begin position="262"/>
        <end position="284"/>
    </location>
</feature>
<dbReference type="OrthoDB" id="10066605at2759"/>
<sequence>MVERRKAVLNIFFVLTAGIFFYTLVNSREIRTQAKGKQFEEENIAVDKRTNGLKFDDLNPVAKTKEMENLIKQKRFHMKKDCNHPQKQEQRDKMGDFEFSDGKLDALVRGKIRKPRAEPETSPSSEPETSPSSEPETSPSSEPETSPSSEPEVKPESKAESETNPESTSEPEPLLWAEPEPDWDTAVDVWKTAWPLHVYGLASIFVLFGIISLIELIRIHVKSTRKTALKVSLLIIMTIFCVTRAVTLFTDPYGSKGIINPILSRILFAIGHPCIISAMSLLLLVLIDTTKMNIAPPTFQRVQFIIAVVFFHIVLVLITDVLVTFYVETKVLILICQIYYLLLGFVLTIGYARVGFKIASNSSASVTRDEKMEKLKILIGLASVTGFALVCATIYGAAGVFGIYSNVKVVDPWPWWAFQTVLRVLEIVMVVVLLAMNVKVTGSGLGIREMFGRCHRKLFQNKVEDTVSGPPINNTNSWMTNSVNMNT</sequence>
<keyword evidence="6 8" id="KW-0472">Membrane</keyword>
<evidence type="ECO:0000256" key="3">
    <source>
        <dbReference type="ARBA" id="ARBA00022692"/>
    </source>
</evidence>
<proteinExistence type="predicted"/>
<reference evidence="11 12" key="1">
    <citation type="submission" date="2025-04" db="UniProtKB">
        <authorList>
            <consortium name="RefSeq"/>
        </authorList>
    </citation>
    <scope>IDENTIFICATION</scope>
    <source>
        <tissue evidence="11 12">Tentacle</tissue>
    </source>
</reference>
<dbReference type="KEGG" id="aten:116297694"/>
<keyword evidence="3 8" id="KW-0812">Transmembrane</keyword>
<evidence type="ECO:0000256" key="6">
    <source>
        <dbReference type="ARBA" id="ARBA00023136"/>
    </source>
</evidence>
<feature type="region of interest" description="Disordered" evidence="7">
    <location>
        <begin position="75"/>
        <end position="178"/>
    </location>
</feature>
<feature type="compositionally biased region" description="Low complexity" evidence="7">
    <location>
        <begin position="120"/>
        <end position="150"/>
    </location>
</feature>
<dbReference type="PANTHER" id="PTHR35578">
    <property type="entry name" value="PROLINE-RICH TRANSMEMBRANE PROTEIN 4-RELATED"/>
    <property type="match status" value="1"/>
</dbReference>
<feature type="domain" description="Proline-rich transmembrane protein 3/4" evidence="9">
    <location>
        <begin position="170"/>
        <end position="440"/>
    </location>
</feature>
<feature type="transmembrane region" description="Helical" evidence="8">
    <location>
        <begin position="416"/>
        <end position="438"/>
    </location>
</feature>
<feature type="transmembrane region" description="Helical" evidence="8">
    <location>
        <begin position="229"/>
        <end position="250"/>
    </location>
</feature>
<dbReference type="GeneID" id="116297694"/>
<feature type="transmembrane region" description="Helical" evidence="8">
    <location>
        <begin position="7"/>
        <end position="25"/>
    </location>
</feature>
<dbReference type="Proteomes" id="UP000515163">
    <property type="component" value="Unplaced"/>
</dbReference>
<evidence type="ECO:0000256" key="7">
    <source>
        <dbReference type="SAM" id="MobiDB-lite"/>
    </source>
</evidence>
<dbReference type="PANTHER" id="PTHR35578:SF7">
    <property type="entry name" value="G-PROTEIN COUPLED RECEPTORS FAMILY 1 PROFILE DOMAIN-CONTAINING PROTEIN"/>
    <property type="match status" value="1"/>
</dbReference>
<evidence type="ECO:0000256" key="2">
    <source>
        <dbReference type="ARBA" id="ARBA00022553"/>
    </source>
</evidence>
<feature type="transmembrane region" description="Helical" evidence="8">
    <location>
        <begin position="377"/>
        <end position="404"/>
    </location>
</feature>
<evidence type="ECO:0000256" key="5">
    <source>
        <dbReference type="ARBA" id="ARBA00022989"/>
    </source>
</evidence>
<keyword evidence="10" id="KW-1185">Reference proteome</keyword>
<accession>A0A6P8HZM6</accession>
<name>A0A6P8HZM6_ACTTE</name>
<keyword evidence="2" id="KW-0597">Phosphoprotein</keyword>
<evidence type="ECO:0000256" key="8">
    <source>
        <dbReference type="SAM" id="Phobius"/>
    </source>
</evidence>
<protein>
    <submittedName>
        <fullName evidence="11 12">Proline-rich transmembrane protein 4-like</fullName>
    </submittedName>
</protein>
<dbReference type="AlphaFoldDB" id="A0A6P8HZM6"/>
<evidence type="ECO:0000256" key="1">
    <source>
        <dbReference type="ARBA" id="ARBA00004141"/>
    </source>
</evidence>
<keyword evidence="4" id="KW-0732">Signal</keyword>
<keyword evidence="5 8" id="KW-1133">Transmembrane helix</keyword>
<dbReference type="Pfam" id="PF25987">
    <property type="entry name" value="PRRT3"/>
    <property type="match status" value="1"/>
</dbReference>
<organism evidence="10 11">
    <name type="scientific">Actinia tenebrosa</name>
    <name type="common">Australian red waratah sea anemone</name>
    <dbReference type="NCBI Taxonomy" id="6105"/>
    <lineage>
        <taxon>Eukaryota</taxon>
        <taxon>Metazoa</taxon>
        <taxon>Cnidaria</taxon>
        <taxon>Anthozoa</taxon>
        <taxon>Hexacorallia</taxon>
        <taxon>Actiniaria</taxon>
        <taxon>Actiniidae</taxon>
        <taxon>Actinia</taxon>
    </lineage>
</organism>
<feature type="transmembrane region" description="Helical" evidence="8">
    <location>
        <begin position="332"/>
        <end position="356"/>
    </location>
</feature>
<dbReference type="InterPro" id="IPR059081">
    <property type="entry name" value="PRRT3-4"/>
</dbReference>
<evidence type="ECO:0000313" key="11">
    <source>
        <dbReference type="RefSeq" id="XP_031561829.1"/>
    </source>
</evidence>
<dbReference type="RefSeq" id="XP_031561829.1">
    <property type="nucleotide sequence ID" value="XM_031705969.1"/>
</dbReference>
<feature type="compositionally biased region" description="Basic and acidic residues" evidence="7">
    <location>
        <begin position="151"/>
        <end position="161"/>
    </location>
</feature>
<dbReference type="InterPro" id="IPR052836">
    <property type="entry name" value="PRRT_domain-containing"/>
</dbReference>
<feature type="transmembrane region" description="Helical" evidence="8">
    <location>
        <begin position="196"/>
        <end position="217"/>
    </location>
</feature>
<comment type="subcellular location">
    <subcellularLocation>
        <location evidence="1">Membrane</location>
        <topology evidence="1">Multi-pass membrane protein</topology>
    </subcellularLocation>
</comment>
<evidence type="ECO:0000313" key="12">
    <source>
        <dbReference type="RefSeq" id="XP_031561831.1"/>
    </source>
</evidence>
<gene>
    <name evidence="11 12" type="primary">LOC116297694</name>
</gene>
<evidence type="ECO:0000259" key="9">
    <source>
        <dbReference type="Pfam" id="PF25987"/>
    </source>
</evidence>
<evidence type="ECO:0000313" key="10">
    <source>
        <dbReference type="Proteomes" id="UP000515163"/>
    </source>
</evidence>
<dbReference type="RefSeq" id="XP_031561831.1">
    <property type="nucleotide sequence ID" value="XM_031705971.1"/>
</dbReference>
<evidence type="ECO:0000256" key="4">
    <source>
        <dbReference type="ARBA" id="ARBA00022729"/>
    </source>
</evidence>
<feature type="compositionally biased region" description="Basic and acidic residues" evidence="7">
    <location>
        <begin position="79"/>
        <end position="108"/>
    </location>
</feature>
<feature type="transmembrane region" description="Helical" evidence="8">
    <location>
        <begin position="304"/>
        <end position="326"/>
    </location>
</feature>
<feature type="compositionally biased region" description="Low complexity" evidence="7">
    <location>
        <begin position="162"/>
        <end position="178"/>
    </location>
</feature>